<gene>
    <name evidence="5" type="primary">rplE</name>
    <name evidence="9" type="ORF">A2633_02030</name>
</gene>
<dbReference type="PANTHER" id="PTHR11994">
    <property type="entry name" value="60S RIBOSOMAL PROTEIN L11-RELATED"/>
    <property type="match status" value="1"/>
</dbReference>
<comment type="similarity">
    <text evidence="1 5 6">Belongs to the universal ribosomal protein uL5 family.</text>
</comment>
<dbReference type="InterPro" id="IPR002132">
    <property type="entry name" value="Ribosomal_uL5"/>
</dbReference>
<feature type="domain" description="Large ribosomal subunit protein uL5 C-terminal" evidence="8">
    <location>
        <begin position="84"/>
        <end position="176"/>
    </location>
</feature>
<name>A0A1G2K5B2_9BACT</name>
<evidence type="ECO:0000313" key="9">
    <source>
        <dbReference type="EMBL" id="OGZ94363.1"/>
    </source>
</evidence>
<accession>A0A1G2K5B2</accession>
<protein>
    <recommendedName>
        <fullName evidence="4 5">Large ribosomal subunit protein uL5</fullName>
    </recommendedName>
</protein>
<keyword evidence="3 5" id="KW-0687">Ribonucleoprotein</keyword>
<keyword evidence="5" id="KW-0699">rRNA-binding</keyword>
<dbReference type="PIRSF" id="PIRSF002161">
    <property type="entry name" value="Ribosomal_L5"/>
    <property type="match status" value="1"/>
</dbReference>
<evidence type="ECO:0000259" key="8">
    <source>
        <dbReference type="Pfam" id="PF00673"/>
    </source>
</evidence>
<evidence type="ECO:0000256" key="6">
    <source>
        <dbReference type="RuleBase" id="RU003930"/>
    </source>
</evidence>
<sequence length="178" mass="20277">MATMQEQYKKKVIPSLMASFGWKNPMAVPKITKVVINTGVGRVKDDKQMQELVKMLTLIAGQKPAPRKAKKAIASFKTRIGQLIGYQVTLRGKRMYDFLERLIKIALPRERDFRGLDSNSFDHHGNLTIGVKEHIVFPEIIGEDYHFLFGFEVTVVTTARKPEVAREMLALLGFPFKK</sequence>
<dbReference type="GO" id="GO:0019843">
    <property type="term" value="F:rRNA binding"/>
    <property type="evidence" value="ECO:0007669"/>
    <property type="project" value="UniProtKB-UniRule"/>
</dbReference>
<dbReference type="HAMAP" id="MF_01333_B">
    <property type="entry name" value="Ribosomal_uL5_B"/>
    <property type="match status" value="1"/>
</dbReference>
<comment type="caution">
    <text evidence="9">The sequence shown here is derived from an EMBL/GenBank/DDBJ whole genome shotgun (WGS) entry which is preliminary data.</text>
</comment>
<dbReference type="Proteomes" id="UP000177152">
    <property type="component" value="Unassembled WGS sequence"/>
</dbReference>
<dbReference type="Pfam" id="PF00281">
    <property type="entry name" value="Ribosomal_L5"/>
    <property type="match status" value="1"/>
</dbReference>
<evidence type="ECO:0000256" key="3">
    <source>
        <dbReference type="ARBA" id="ARBA00023274"/>
    </source>
</evidence>
<evidence type="ECO:0000313" key="10">
    <source>
        <dbReference type="Proteomes" id="UP000177152"/>
    </source>
</evidence>
<dbReference type="Gene3D" id="3.30.1440.10">
    <property type="match status" value="1"/>
</dbReference>
<evidence type="ECO:0000256" key="5">
    <source>
        <dbReference type="HAMAP-Rule" id="MF_01333"/>
    </source>
</evidence>
<dbReference type="GO" id="GO:0005840">
    <property type="term" value="C:ribosome"/>
    <property type="evidence" value="ECO:0007669"/>
    <property type="project" value="UniProtKB-KW"/>
</dbReference>
<dbReference type="GO" id="GO:0000049">
    <property type="term" value="F:tRNA binding"/>
    <property type="evidence" value="ECO:0007669"/>
    <property type="project" value="UniProtKB-UniRule"/>
</dbReference>
<dbReference type="GO" id="GO:0006412">
    <property type="term" value="P:translation"/>
    <property type="evidence" value="ECO:0007669"/>
    <property type="project" value="UniProtKB-UniRule"/>
</dbReference>
<organism evidence="9 10">
    <name type="scientific">Candidatus Sungbacteria bacterium RIFCSPHIGHO2_01_FULL_47_32</name>
    <dbReference type="NCBI Taxonomy" id="1802264"/>
    <lineage>
        <taxon>Bacteria</taxon>
        <taxon>Candidatus Sungiibacteriota</taxon>
    </lineage>
</organism>
<dbReference type="InterPro" id="IPR020930">
    <property type="entry name" value="Ribosomal_uL5_bac-type"/>
</dbReference>
<dbReference type="InterPro" id="IPR022803">
    <property type="entry name" value="Ribosomal_uL5_dom_sf"/>
</dbReference>
<comment type="function">
    <text evidence="5">This is 1 of the proteins that bind and probably mediate the attachment of the 5S RNA into the large ribosomal subunit, where it forms part of the central protuberance. In the 70S ribosome it contacts protein S13 of the 30S subunit (bridge B1b), connecting the 2 subunits; this bridge is implicated in subunit movement. Contacts the P site tRNA; the 5S rRNA and some of its associated proteins might help stabilize positioning of ribosome-bound tRNAs.</text>
</comment>
<keyword evidence="5" id="KW-0694">RNA-binding</keyword>
<reference evidence="9 10" key="1">
    <citation type="journal article" date="2016" name="Nat. Commun.">
        <title>Thousands of microbial genomes shed light on interconnected biogeochemical processes in an aquifer system.</title>
        <authorList>
            <person name="Anantharaman K."/>
            <person name="Brown C.T."/>
            <person name="Hug L.A."/>
            <person name="Sharon I."/>
            <person name="Castelle C.J."/>
            <person name="Probst A.J."/>
            <person name="Thomas B.C."/>
            <person name="Singh A."/>
            <person name="Wilkins M.J."/>
            <person name="Karaoz U."/>
            <person name="Brodie E.L."/>
            <person name="Williams K.H."/>
            <person name="Hubbard S.S."/>
            <person name="Banfield J.F."/>
        </authorList>
    </citation>
    <scope>NUCLEOTIDE SEQUENCE [LARGE SCALE GENOMIC DNA]</scope>
</reference>
<dbReference type="SUPFAM" id="SSF55282">
    <property type="entry name" value="RL5-like"/>
    <property type="match status" value="1"/>
</dbReference>
<dbReference type="GO" id="GO:0003735">
    <property type="term" value="F:structural constituent of ribosome"/>
    <property type="evidence" value="ECO:0007669"/>
    <property type="project" value="InterPro"/>
</dbReference>
<keyword evidence="5" id="KW-0820">tRNA-binding</keyword>
<dbReference type="FunFam" id="3.30.1440.10:FF:000001">
    <property type="entry name" value="50S ribosomal protein L5"/>
    <property type="match status" value="1"/>
</dbReference>
<proteinExistence type="inferred from homology"/>
<dbReference type="InterPro" id="IPR031310">
    <property type="entry name" value="Ribosomal_uL5_N"/>
</dbReference>
<comment type="subunit">
    <text evidence="5">Part of the 50S ribosomal subunit; part of the 5S rRNA/L5/L18/L25 subcomplex. Contacts the 5S rRNA and the P site tRNA. Forms a bridge to the 30S subunit in the 70S ribosome.</text>
</comment>
<evidence type="ECO:0000256" key="4">
    <source>
        <dbReference type="ARBA" id="ARBA00035245"/>
    </source>
</evidence>
<feature type="domain" description="Large ribosomal subunit protein uL5 N-terminal" evidence="7">
    <location>
        <begin position="24"/>
        <end position="79"/>
    </location>
</feature>
<evidence type="ECO:0000256" key="1">
    <source>
        <dbReference type="ARBA" id="ARBA00008553"/>
    </source>
</evidence>
<dbReference type="GO" id="GO:1990904">
    <property type="term" value="C:ribonucleoprotein complex"/>
    <property type="evidence" value="ECO:0007669"/>
    <property type="project" value="UniProtKB-KW"/>
</dbReference>
<dbReference type="AlphaFoldDB" id="A0A1G2K5B2"/>
<dbReference type="NCBIfam" id="NF000585">
    <property type="entry name" value="PRK00010.1"/>
    <property type="match status" value="1"/>
</dbReference>
<evidence type="ECO:0000256" key="2">
    <source>
        <dbReference type="ARBA" id="ARBA00022980"/>
    </source>
</evidence>
<evidence type="ECO:0000259" key="7">
    <source>
        <dbReference type="Pfam" id="PF00281"/>
    </source>
</evidence>
<keyword evidence="2 5" id="KW-0689">Ribosomal protein</keyword>
<dbReference type="EMBL" id="MHQC01000037">
    <property type="protein sequence ID" value="OGZ94363.1"/>
    <property type="molecule type" value="Genomic_DNA"/>
</dbReference>
<dbReference type="Pfam" id="PF00673">
    <property type="entry name" value="Ribosomal_L5_C"/>
    <property type="match status" value="1"/>
</dbReference>
<dbReference type="InterPro" id="IPR031309">
    <property type="entry name" value="Ribosomal_uL5_C"/>
</dbReference>